<evidence type="ECO:0000313" key="2">
    <source>
        <dbReference type="Proteomes" id="UP001159363"/>
    </source>
</evidence>
<feature type="non-terminal residue" evidence="1">
    <location>
        <position position="166"/>
    </location>
</feature>
<keyword evidence="2" id="KW-1185">Reference proteome</keyword>
<dbReference type="PANTHER" id="PTHR46601:SF1">
    <property type="entry name" value="ADF-H DOMAIN-CONTAINING PROTEIN"/>
    <property type="match status" value="1"/>
</dbReference>
<gene>
    <name evidence="1" type="ORF">PR048_030394</name>
</gene>
<dbReference type="EMBL" id="JARBHB010000014">
    <property type="protein sequence ID" value="KAJ8868853.1"/>
    <property type="molecule type" value="Genomic_DNA"/>
</dbReference>
<organism evidence="1 2">
    <name type="scientific">Dryococelus australis</name>
    <dbReference type="NCBI Taxonomy" id="614101"/>
    <lineage>
        <taxon>Eukaryota</taxon>
        <taxon>Metazoa</taxon>
        <taxon>Ecdysozoa</taxon>
        <taxon>Arthropoda</taxon>
        <taxon>Hexapoda</taxon>
        <taxon>Insecta</taxon>
        <taxon>Pterygota</taxon>
        <taxon>Neoptera</taxon>
        <taxon>Polyneoptera</taxon>
        <taxon>Phasmatodea</taxon>
        <taxon>Verophasmatodea</taxon>
        <taxon>Anareolatae</taxon>
        <taxon>Phasmatidae</taxon>
        <taxon>Eurycanthinae</taxon>
        <taxon>Dryococelus</taxon>
    </lineage>
</organism>
<protein>
    <submittedName>
        <fullName evidence="1">Uncharacterized protein</fullName>
    </submittedName>
</protein>
<dbReference type="PANTHER" id="PTHR46601">
    <property type="entry name" value="ULP_PROTEASE DOMAIN-CONTAINING PROTEIN"/>
    <property type="match status" value="1"/>
</dbReference>
<dbReference type="Proteomes" id="UP001159363">
    <property type="component" value="Chromosome 13"/>
</dbReference>
<proteinExistence type="predicted"/>
<evidence type="ECO:0000313" key="1">
    <source>
        <dbReference type="EMBL" id="KAJ8868853.1"/>
    </source>
</evidence>
<comment type="caution">
    <text evidence="1">The sequence shown here is derived from an EMBL/GenBank/DDBJ whole genome shotgun (WGS) entry which is preliminary data.</text>
</comment>
<reference evidence="1 2" key="1">
    <citation type="submission" date="2023-02" db="EMBL/GenBank/DDBJ databases">
        <title>LHISI_Scaffold_Assembly.</title>
        <authorList>
            <person name="Stuart O.P."/>
            <person name="Cleave R."/>
            <person name="Magrath M.J.L."/>
            <person name="Mikheyev A.S."/>
        </authorList>
    </citation>
    <scope>NUCLEOTIDE SEQUENCE [LARGE SCALE GENOMIC DNA]</scope>
    <source>
        <strain evidence="1">Daus_M_001</strain>
        <tissue evidence="1">Leg muscle</tissue>
    </source>
</reference>
<sequence length="166" mass="18795">MGISLREIFPFMLRVSNISHQYEEISQLKKNILQNEVLVHVDFCENHTCKYSKEIQSAHFGGSKPQLMGGYLSEKLNMEEIHWHFSESAHGKGAPDAVRAALKRTVDGLVAYQVDIPDCDMLVPLLQQHCKGITVKQVQEPVITSIEKYIPKNIPVVKGTMKIHEV</sequence>
<accession>A0ABQ9G8V4</accession>
<name>A0ABQ9G8V4_9NEOP</name>